<keyword evidence="6" id="KW-0418">Kinase</keyword>
<dbReference type="EMBL" id="CAJVPJ010000148">
    <property type="protein sequence ID" value="CAG8486153.1"/>
    <property type="molecule type" value="Genomic_DNA"/>
</dbReference>
<dbReference type="GO" id="GO:0004550">
    <property type="term" value="F:nucleoside diphosphate kinase activity"/>
    <property type="evidence" value="ECO:0007669"/>
    <property type="project" value="UniProtKB-EC"/>
</dbReference>
<dbReference type="InterPro" id="IPR036850">
    <property type="entry name" value="NDK-like_dom_sf"/>
</dbReference>
<dbReference type="GO" id="GO:0006183">
    <property type="term" value="P:GTP biosynthetic process"/>
    <property type="evidence" value="ECO:0007669"/>
    <property type="project" value="InterPro"/>
</dbReference>
<dbReference type="EC" id="2.7.4.6" evidence="3"/>
<dbReference type="GO" id="GO:0006228">
    <property type="term" value="P:UTP biosynthetic process"/>
    <property type="evidence" value="ECO:0007669"/>
    <property type="project" value="InterPro"/>
</dbReference>
<evidence type="ECO:0000256" key="1">
    <source>
        <dbReference type="ARBA" id="ARBA00001946"/>
    </source>
</evidence>
<dbReference type="OrthoDB" id="2162449at2759"/>
<dbReference type="AlphaFoldDB" id="A0A9N8ZFH9"/>
<dbReference type="InterPro" id="IPR034907">
    <property type="entry name" value="NDK-like_dom"/>
</dbReference>
<proteinExistence type="inferred from homology"/>
<dbReference type="Gene3D" id="3.30.70.141">
    <property type="entry name" value="Nucleoside diphosphate kinase-like domain"/>
    <property type="match status" value="1"/>
</dbReference>
<reference evidence="10" key="1">
    <citation type="submission" date="2021-06" db="EMBL/GenBank/DDBJ databases">
        <authorList>
            <person name="Kallberg Y."/>
            <person name="Tangrot J."/>
            <person name="Rosling A."/>
        </authorList>
    </citation>
    <scope>NUCLEOTIDE SEQUENCE</scope>
    <source>
        <strain evidence="10">IA702</strain>
    </source>
</reference>
<dbReference type="PANTHER" id="PTHR11349">
    <property type="entry name" value="NUCLEOSIDE DIPHOSPHATE KINASE"/>
    <property type="match status" value="1"/>
</dbReference>
<feature type="domain" description="Nucleoside diphosphate kinase-like" evidence="9">
    <location>
        <begin position="31"/>
        <end position="170"/>
    </location>
</feature>
<dbReference type="NCBIfam" id="NF001908">
    <property type="entry name" value="PRK00668.1"/>
    <property type="match status" value="1"/>
</dbReference>
<dbReference type="SMART" id="SM00562">
    <property type="entry name" value="NDK"/>
    <property type="match status" value="1"/>
</dbReference>
<dbReference type="InterPro" id="IPR001564">
    <property type="entry name" value="Nucleoside_diP_kinase"/>
</dbReference>
<evidence type="ECO:0000256" key="2">
    <source>
        <dbReference type="ARBA" id="ARBA00008142"/>
    </source>
</evidence>
<evidence type="ECO:0000259" key="9">
    <source>
        <dbReference type="SMART" id="SM00562"/>
    </source>
</evidence>
<keyword evidence="11" id="KW-1185">Reference proteome</keyword>
<dbReference type="GO" id="GO:0006241">
    <property type="term" value="P:CTP biosynthetic process"/>
    <property type="evidence" value="ECO:0007669"/>
    <property type="project" value="InterPro"/>
</dbReference>
<organism evidence="10 11">
    <name type="scientific">Paraglomus occultum</name>
    <dbReference type="NCBI Taxonomy" id="144539"/>
    <lineage>
        <taxon>Eukaryota</taxon>
        <taxon>Fungi</taxon>
        <taxon>Fungi incertae sedis</taxon>
        <taxon>Mucoromycota</taxon>
        <taxon>Glomeromycotina</taxon>
        <taxon>Glomeromycetes</taxon>
        <taxon>Paraglomerales</taxon>
        <taxon>Paraglomeraceae</taxon>
        <taxon>Paraglomus</taxon>
    </lineage>
</organism>
<protein>
    <recommendedName>
        <fullName evidence="4">Nucleoside diphosphate kinase</fullName>
        <ecNumber evidence="3">2.7.4.6</ecNumber>
    </recommendedName>
</protein>
<dbReference type="FunFam" id="3.30.70.141:FF:000002">
    <property type="entry name" value="Nucleoside diphosphate kinase"/>
    <property type="match status" value="1"/>
</dbReference>
<dbReference type="CDD" id="cd04413">
    <property type="entry name" value="NDPk_I"/>
    <property type="match status" value="1"/>
</dbReference>
<evidence type="ECO:0000256" key="5">
    <source>
        <dbReference type="ARBA" id="ARBA00022679"/>
    </source>
</evidence>
<dbReference type="Proteomes" id="UP000789572">
    <property type="component" value="Unassembled WGS sequence"/>
</dbReference>
<dbReference type="SUPFAM" id="SSF54919">
    <property type="entry name" value="Nucleoside diphosphate kinase, NDK"/>
    <property type="match status" value="1"/>
</dbReference>
<comment type="caution">
    <text evidence="10">The sequence shown here is derived from an EMBL/GenBank/DDBJ whole genome shotgun (WGS) entry which is preliminary data.</text>
</comment>
<dbReference type="PRINTS" id="PR01243">
    <property type="entry name" value="NUCDPKINASE"/>
</dbReference>
<name>A0A9N8ZFH9_9GLOM</name>
<gene>
    <name evidence="10" type="ORF">POCULU_LOCUS1813</name>
</gene>
<accession>A0A9N8ZFH9</accession>
<comment type="caution">
    <text evidence="7">Lacks conserved residue(s) required for the propagation of feature annotation.</text>
</comment>
<evidence type="ECO:0000256" key="4">
    <source>
        <dbReference type="ARBA" id="ARBA00017632"/>
    </source>
</evidence>
<evidence type="ECO:0000313" key="11">
    <source>
        <dbReference type="Proteomes" id="UP000789572"/>
    </source>
</evidence>
<dbReference type="PROSITE" id="PS51374">
    <property type="entry name" value="NDPK_LIKE"/>
    <property type="match status" value="1"/>
</dbReference>
<comment type="cofactor">
    <cofactor evidence="1">
        <name>Mg(2+)</name>
        <dbReference type="ChEBI" id="CHEBI:18420"/>
    </cofactor>
</comment>
<sequence length="182" mass="20510">MDDVLREVQAAKISSLKIFEEKKFSREIPLREASYALYNPDGVARSLTGEVIKRFENKGYKLVAIKMLNAQRSVLEKHYAHLADLPNKNIFPEVVNHMTSGPVVAMVWEGRGVVEGGRQILGATRPWQAAPGTIRADFATDVGRNICHGSDTVENANKEIELWFNNQIVEWNRGKVEDAIYE</sequence>
<keyword evidence="5" id="KW-0808">Transferase</keyword>
<evidence type="ECO:0000256" key="7">
    <source>
        <dbReference type="PROSITE-ProRule" id="PRU00706"/>
    </source>
</evidence>
<evidence type="ECO:0000256" key="8">
    <source>
        <dbReference type="RuleBase" id="RU004011"/>
    </source>
</evidence>
<comment type="similarity">
    <text evidence="2 7 8">Belongs to the NDK family.</text>
</comment>
<evidence type="ECO:0000313" key="10">
    <source>
        <dbReference type="EMBL" id="CAG8486153.1"/>
    </source>
</evidence>
<evidence type="ECO:0000256" key="6">
    <source>
        <dbReference type="ARBA" id="ARBA00022777"/>
    </source>
</evidence>
<evidence type="ECO:0000256" key="3">
    <source>
        <dbReference type="ARBA" id="ARBA00012966"/>
    </source>
</evidence>
<dbReference type="Pfam" id="PF00334">
    <property type="entry name" value="NDK"/>
    <property type="match status" value="1"/>
</dbReference>